<reference evidence="2 3" key="1">
    <citation type="submission" date="2020-02" db="EMBL/GenBank/DDBJ databases">
        <title>Sequencing the genomes of 1000 actinobacteria strains.</title>
        <authorList>
            <person name="Klenk H.-P."/>
        </authorList>
    </citation>
    <scope>NUCLEOTIDE SEQUENCE [LARGE SCALE GENOMIC DNA]</scope>
    <source>
        <strain evidence="2 3">DSM 19609</strain>
    </source>
</reference>
<comment type="caution">
    <text evidence="2">The sequence shown here is derived from an EMBL/GenBank/DDBJ whole genome shotgun (WGS) entry which is preliminary data.</text>
</comment>
<keyword evidence="3" id="KW-1185">Reference proteome</keyword>
<gene>
    <name evidence="2" type="ORF">FB473_002686</name>
</gene>
<feature type="coiled-coil region" evidence="1">
    <location>
        <begin position="23"/>
        <end position="50"/>
    </location>
</feature>
<evidence type="ECO:0000313" key="3">
    <source>
        <dbReference type="Proteomes" id="UP000749311"/>
    </source>
</evidence>
<name>A0ABX0SMP7_9ACTN</name>
<accession>A0ABX0SMP7</accession>
<dbReference type="EMBL" id="JAAMOZ010000001">
    <property type="protein sequence ID" value="NIH58041.1"/>
    <property type="molecule type" value="Genomic_DNA"/>
</dbReference>
<evidence type="ECO:0000256" key="1">
    <source>
        <dbReference type="SAM" id="Coils"/>
    </source>
</evidence>
<organism evidence="2 3">
    <name type="scientific">Brooklawnia cerclae</name>
    <dbReference type="NCBI Taxonomy" id="349934"/>
    <lineage>
        <taxon>Bacteria</taxon>
        <taxon>Bacillati</taxon>
        <taxon>Actinomycetota</taxon>
        <taxon>Actinomycetes</taxon>
        <taxon>Propionibacteriales</taxon>
        <taxon>Propionibacteriaceae</taxon>
        <taxon>Brooklawnia</taxon>
    </lineage>
</organism>
<evidence type="ECO:0000313" key="2">
    <source>
        <dbReference type="EMBL" id="NIH58041.1"/>
    </source>
</evidence>
<dbReference type="RefSeq" id="WP_167168702.1">
    <property type="nucleotide sequence ID" value="NZ_BAAAOO010000007.1"/>
</dbReference>
<protein>
    <submittedName>
        <fullName evidence="2">Uncharacterized protein</fullName>
    </submittedName>
</protein>
<sequence>MSTVIDPKALFASAVTDTAAKTIHSLAERADQLMAERDHLNDQLTRIADEVALAVRNPDRLDPSDARLVAFEMIRQIVVEEGPESKRAVGPYVQSLPDPIVIPARRASKEER</sequence>
<keyword evidence="1" id="KW-0175">Coiled coil</keyword>
<dbReference type="Proteomes" id="UP000749311">
    <property type="component" value="Unassembled WGS sequence"/>
</dbReference>
<proteinExistence type="predicted"/>